<feature type="transmembrane region" description="Helical" evidence="1">
    <location>
        <begin position="338"/>
        <end position="355"/>
    </location>
</feature>
<keyword evidence="1" id="KW-0812">Transmembrane</keyword>
<organism evidence="2 3">
    <name type="scientific">Desmospora activa DSM 45169</name>
    <dbReference type="NCBI Taxonomy" id="1121389"/>
    <lineage>
        <taxon>Bacteria</taxon>
        <taxon>Bacillati</taxon>
        <taxon>Bacillota</taxon>
        <taxon>Bacilli</taxon>
        <taxon>Bacillales</taxon>
        <taxon>Thermoactinomycetaceae</taxon>
        <taxon>Desmospora</taxon>
    </lineage>
</organism>
<name>A0A2T4ZB93_9BACL</name>
<keyword evidence="3" id="KW-1185">Reference proteome</keyword>
<keyword evidence="1" id="KW-0472">Membrane</keyword>
<dbReference type="Gene3D" id="2.40.128.180">
    <property type="match status" value="2"/>
</dbReference>
<dbReference type="InterPro" id="IPR038513">
    <property type="entry name" value="FAIM1_dom_sf"/>
</dbReference>
<comment type="caution">
    <text evidence="2">The sequence shown here is derived from an EMBL/GenBank/DDBJ whole genome shotgun (WGS) entry which is preliminary data.</text>
</comment>
<evidence type="ECO:0000313" key="2">
    <source>
        <dbReference type="EMBL" id="PTM59173.1"/>
    </source>
</evidence>
<dbReference type="EMBL" id="PZZP01000001">
    <property type="protein sequence ID" value="PTM59173.1"/>
    <property type="molecule type" value="Genomic_DNA"/>
</dbReference>
<protein>
    <submittedName>
        <fullName evidence="2">FAIM1 (Fas apoptotic inhibitory molecule) protein</fullName>
    </submittedName>
</protein>
<feature type="transmembrane region" description="Helical" evidence="1">
    <location>
        <begin position="367"/>
        <end position="388"/>
    </location>
</feature>
<dbReference type="RefSeq" id="WP_107725939.1">
    <property type="nucleotide sequence ID" value="NZ_PZZP01000001.1"/>
</dbReference>
<keyword evidence="1" id="KW-1133">Transmembrane helix</keyword>
<dbReference type="Pfam" id="PF06905">
    <property type="entry name" value="FAIM1"/>
    <property type="match status" value="1"/>
</dbReference>
<dbReference type="InterPro" id="IPR010695">
    <property type="entry name" value="FAIM1"/>
</dbReference>
<accession>A0A2T4ZB93</accession>
<proteinExistence type="predicted"/>
<sequence>MGLQHWQVDINGVTQTVAVEHEGRIGSLRVEDCMVAEWKTSEEESSHHLTVIGGHVLGVHLFYSPEESPSWRYDCSLNGISIVTNNSVWVQESTPSEGGYRAWDVDLPQTRIRVGMRHKLISGAVLLELNGETVATLREVEVEPREGDYFLRLLNHRIGIHIRESPDFTFRYDCSLDGRSITTGQAITVAPLLENEGGYAWLEEVDGSRHLFRLEHSPFRNRGTLWVDGERVSTAGSFWNEREENWYSFTWSGHTIMVQAKESGNLNYEYQMAIDGRSVETGARIETGKTSTAPVEEPPSSTLTWKRHLMGSIGTYLFGVVGLLAAAGHWLGLFDPRYTGWYWILPALYALYCEFRETRVEKWLQIGFSILALGVIAAFCFGLLYLWIFT</sequence>
<gene>
    <name evidence="2" type="ORF">C8J48_1776</name>
</gene>
<dbReference type="AlphaFoldDB" id="A0A2T4ZB93"/>
<reference evidence="2 3" key="1">
    <citation type="submission" date="2018-04" db="EMBL/GenBank/DDBJ databases">
        <title>Genomic Encyclopedia of Archaeal and Bacterial Type Strains, Phase II (KMG-II): from individual species to whole genera.</title>
        <authorList>
            <person name="Goeker M."/>
        </authorList>
    </citation>
    <scope>NUCLEOTIDE SEQUENCE [LARGE SCALE GENOMIC DNA]</scope>
    <source>
        <strain evidence="2 3">DSM 45169</strain>
    </source>
</reference>
<evidence type="ECO:0000313" key="3">
    <source>
        <dbReference type="Proteomes" id="UP000241639"/>
    </source>
</evidence>
<evidence type="ECO:0000256" key="1">
    <source>
        <dbReference type="SAM" id="Phobius"/>
    </source>
</evidence>
<dbReference type="Proteomes" id="UP000241639">
    <property type="component" value="Unassembled WGS sequence"/>
</dbReference>
<feature type="transmembrane region" description="Helical" evidence="1">
    <location>
        <begin position="313"/>
        <end position="332"/>
    </location>
</feature>